<accession>A0A166A336</accession>
<dbReference type="PANTHER" id="PTHR30399:SF1">
    <property type="entry name" value="UTP PYROPHOSPHATASE"/>
    <property type="match status" value="1"/>
</dbReference>
<dbReference type="EMBL" id="LWMV01000186">
    <property type="protein sequence ID" value="KZX11498.1"/>
    <property type="molecule type" value="Genomic_DNA"/>
</dbReference>
<proteinExistence type="predicted"/>
<dbReference type="OrthoDB" id="308128at2157"/>
<gene>
    <name evidence="2" type="ORF">MBCUR_14070</name>
</gene>
<evidence type="ECO:0000259" key="1">
    <source>
        <dbReference type="Pfam" id="PF01863"/>
    </source>
</evidence>
<dbReference type="PANTHER" id="PTHR30399">
    <property type="entry name" value="UNCHARACTERIZED PROTEIN YGJP"/>
    <property type="match status" value="1"/>
</dbReference>
<keyword evidence="3" id="KW-1185">Reference proteome</keyword>
<sequence length="225" mass="26747">MIKYKLIRSKRKTISLKIKENGQVIVRSPLKTSKSFIDDFIKSNEEWILKNQKELIKKFNSKNSFNLNYHDKVYLRGNLVEIIPSDDNIAQFKDNKFFIPKNLDNNQIKSIIIHFYKIIVKSYINQRVSHFKKIMNVNPLKVRISNAKTRWGSCSGKNSLNFSWRIIMGDEETIDYLVVHELAHIKHHNHSKNFWIEVEAVLPDYKNLRNKIRQLEGFLSLENWD</sequence>
<comment type="caution">
    <text evidence="2">The sequence shown here is derived from an EMBL/GenBank/DDBJ whole genome shotgun (WGS) entry which is preliminary data.</text>
</comment>
<dbReference type="Gene3D" id="3.30.2010.10">
    <property type="entry name" value="Metalloproteases ('zincins'), catalytic domain"/>
    <property type="match status" value="1"/>
</dbReference>
<reference evidence="2 3" key="1">
    <citation type="submission" date="2016-04" db="EMBL/GenBank/DDBJ databases">
        <title>Genome sequence of Methanobrevibacter curvatus DSM 11111.</title>
        <authorList>
            <person name="Poehlein A."/>
            <person name="Seedorf H."/>
            <person name="Daniel R."/>
        </authorList>
    </citation>
    <scope>NUCLEOTIDE SEQUENCE [LARGE SCALE GENOMIC DNA]</scope>
    <source>
        <strain evidence="2 3">DSM 11111</strain>
    </source>
</reference>
<dbReference type="AlphaFoldDB" id="A0A166A336"/>
<protein>
    <recommendedName>
        <fullName evidence="1">YgjP-like metallopeptidase domain-containing protein</fullName>
    </recommendedName>
</protein>
<dbReference type="Proteomes" id="UP000077245">
    <property type="component" value="Unassembled WGS sequence"/>
</dbReference>
<feature type="domain" description="YgjP-like metallopeptidase" evidence="1">
    <location>
        <begin position="12"/>
        <end position="213"/>
    </location>
</feature>
<organism evidence="2 3">
    <name type="scientific">Methanobrevibacter curvatus</name>
    <dbReference type="NCBI Taxonomy" id="49547"/>
    <lineage>
        <taxon>Archaea</taxon>
        <taxon>Methanobacteriati</taxon>
        <taxon>Methanobacteriota</taxon>
        <taxon>Methanomada group</taxon>
        <taxon>Methanobacteria</taxon>
        <taxon>Methanobacteriales</taxon>
        <taxon>Methanobacteriaceae</taxon>
        <taxon>Methanobrevibacter</taxon>
    </lineage>
</organism>
<name>A0A166A336_9EURY</name>
<evidence type="ECO:0000313" key="3">
    <source>
        <dbReference type="Proteomes" id="UP000077245"/>
    </source>
</evidence>
<evidence type="ECO:0000313" key="2">
    <source>
        <dbReference type="EMBL" id="KZX11498.1"/>
    </source>
</evidence>
<dbReference type="CDD" id="cd07344">
    <property type="entry name" value="M48_yhfN_like"/>
    <property type="match status" value="1"/>
</dbReference>
<dbReference type="PATRIC" id="fig|49547.3.peg.1504"/>
<dbReference type="RefSeq" id="WP_067091974.1">
    <property type="nucleotide sequence ID" value="NZ_LWMV01000186.1"/>
</dbReference>
<dbReference type="InterPro" id="IPR002725">
    <property type="entry name" value="YgjP-like_metallopeptidase"/>
</dbReference>
<dbReference type="InterPro" id="IPR053136">
    <property type="entry name" value="UTP_pyrophosphatase-like"/>
</dbReference>
<dbReference type="Pfam" id="PF01863">
    <property type="entry name" value="YgjP-like"/>
    <property type="match status" value="1"/>
</dbReference>
<dbReference type="STRING" id="49547.MBCUR_14070"/>